<dbReference type="Gene3D" id="1.10.3660.10">
    <property type="entry name" value="6-phosphogluconate dehydrogenase C-terminal like domain"/>
    <property type="match status" value="1"/>
</dbReference>
<reference evidence="1" key="1">
    <citation type="journal article" date="2014" name="Front. Microbiol.">
        <title>High frequency of phylogenetically diverse reductive dehalogenase-homologous genes in deep subseafloor sedimentary metagenomes.</title>
        <authorList>
            <person name="Kawai M."/>
            <person name="Futagami T."/>
            <person name="Toyoda A."/>
            <person name="Takaki Y."/>
            <person name="Nishi S."/>
            <person name="Hori S."/>
            <person name="Arai W."/>
            <person name="Tsubouchi T."/>
            <person name="Morono Y."/>
            <person name="Uchiyama I."/>
            <person name="Ito T."/>
            <person name="Fujiyama A."/>
            <person name="Inagaki F."/>
            <person name="Takami H."/>
        </authorList>
    </citation>
    <scope>NUCLEOTIDE SEQUENCE</scope>
    <source>
        <strain evidence="1">Expedition CK06-06</strain>
    </source>
</reference>
<protein>
    <submittedName>
        <fullName evidence="1">Uncharacterized protein</fullName>
    </submittedName>
</protein>
<dbReference type="EMBL" id="BARS01004477">
    <property type="protein sequence ID" value="GAF78841.1"/>
    <property type="molecule type" value="Genomic_DNA"/>
</dbReference>
<accession>X0SUK9</accession>
<organism evidence="1">
    <name type="scientific">marine sediment metagenome</name>
    <dbReference type="NCBI Taxonomy" id="412755"/>
    <lineage>
        <taxon>unclassified sequences</taxon>
        <taxon>metagenomes</taxon>
        <taxon>ecological metagenomes</taxon>
    </lineage>
</organism>
<proteinExistence type="predicted"/>
<name>X0SUK9_9ZZZZ</name>
<comment type="caution">
    <text evidence="1">The sequence shown here is derived from an EMBL/GenBank/DDBJ whole genome shotgun (WGS) entry which is preliminary data.</text>
</comment>
<dbReference type="AlphaFoldDB" id="X0SUK9"/>
<evidence type="ECO:0000313" key="1">
    <source>
        <dbReference type="EMBL" id="GAF78841.1"/>
    </source>
</evidence>
<gene>
    <name evidence="1" type="ORF">S01H1_08753</name>
</gene>
<sequence>ILVNMPPATAEGVLANADNILHWLDAFALELTRLRRLLCEVDPSKLDALLEEARETCLECSPRDEARARETSEEEKESIWRSLFLGRLGRRRPR</sequence>
<feature type="non-terminal residue" evidence="1">
    <location>
        <position position="1"/>
    </location>
</feature>